<evidence type="ECO:0000313" key="2">
    <source>
        <dbReference type="Proteomes" id="UP000823757"/>
    </source>
</evidence>
<protein>
    <submittedName>
        <fullName evidence="1">DUF4249 domain-containing protein</fullName>
    </submittedName>
</protein>
<dbReference type="Pfam" id="PF14054">
    <property type="entry name" value="DUF4249"/>
    <property type="match status" value="1"/>
</dbReference>
<sequence>MKHCAHIISAIFLIFSCCSCDIKWRNGDYVYNPEIVIDGWIEVGKGATVVLTQSVMVHPEDNESEIRLQDIPIRWAKVTVSDGEREEILVGRMDEDIFPPYKYTGTAIKGEAGKKYSVKVEYSGRTVTAETTIPHAVKIDDFKVLKSEDCDTLYRIDVSFRDDKSEKNWYKLLTSISEKETGTYDGRYYSAFMGTVSDEILDSKESTITVNRPFRHISTEDYSPYFHKGETVSVMLAQIDETSFNFWSDYENEISNGKNILFPSSSNLRSNVSGGRGIWCGYNSDTVEITIE</sequence>
<organism evidence="1 2">
    <name type="scientific">Candidatus Cryptobacteroides faecigallinarum</name>
    <dbReference type="NCBI Taxonomy" id="2840763"/>
    <lineage>
        <taxon>Bacteria</taxon>
        <taxon>Pseudomonadati</taxon>
        <taxon>Bacteroidota</taxon>
        <taxon>Bacteroidia</taxon>
        <taxon>Bacteroidales</taxon>
        <taxon>Candidatus Cryptobacteroides</taxon>
    </lineage>
</organism>
<gene>
    <name evidence="1" type="ORF">IAB91_05365</name>
</gene>
<evidence type="ECO:0000313" key="1">
    <source>
        <dbReference type="EMBL" id="MBO8474701.1"/>
    </source>
</evidence>
<reference evidence="1" key="1">
    <citation type="submission" date="2020-10" db="EMBL/GenBank/DDBJ databases">
        <authorList>
            <person name="Gilroy R."/>
        </authorList>
    </citation>
    <scope>NUCLEOTIDE SEQUENCE</scope>
    <source>
        <strain evidence="1">B1-13419</strain>
    </source>
</reference>
<dbReference type="AlphaFoldDB" id="A0A9D9IMV6"/>
<dbReference type="Proteomes" id="UP000823757">
    <property type="component" value="Unassembled WGS sequence"/>
</dbReference>
<accession>A0A9D9IMV6</accession>
<comment type="caution">
    <text evidence="1">The sequence shown here is derived from an EMBL/GenBank/DDBJ whole genome shotgun (WGS) entry which is preliminary data.</text>
</comment>
<name>A0A9D9IMV6_9BACT</name>
<dbReference type="PROSITE" id="PS51257">
    <property type="entry name" value="PROKAR_LIPOPROTEIN"/>
    <property type="match status" value="1"/>
</dbReference>
<dbReference type="InterPro" id="IPR025345">
    <property type="entry name" value="DUF4249"/>
</dbReference>
<dbReference type="EMBL" id="JADIMD010000081">
    <property type="protein sequence ID" value="MBO8474701.1"/>
    <property type="molecule type" value="Genomic_DNA"/>
</dbReference>
<proteinExistence type="predicted"/>
<reference evidence="1" key="2">
    <citation type="journal article" date="2021" name="PeerJ">
        <title>Extensive microbial diversity within the chicken gut microbiome revealed by metagenomics and culture.</title>
        <authorList>
            <person name="Gilroy R."/>
            <person name="Ravi A."/>
            <person name="Getino M."/>
            <person name="Pursley I."/>
            <person name="Horton D.L."/>
            <person name="Alikhan N.F."/>
            <person name="Baker D."/>
            <person name="Gharbi K."/>
            <person name="Hall N."/>
            <person name="Watson M."/>
            <person name="Adriaenssens E.M."/>
            <person name="Foster-Nyarko E."/>
            <person name="Jarju S."/>
            <person name="Secka A."/>
            <person name="Antonio M."/>
            <person name="Oren A."/>
            <person name="Chaudhuri R.R."/>
            <person name="La Ragione R."/>
            <person name="Hildebrand F."/>
            <person name="Pallen M.J."/>
        </authorList>
    </citation>
    <scope>NUCLEOTIDE SEQUENCE</scope>
    <source>
        <strain evidence="1">B1-13419</strain>
    </source>
</reference>